<dbReference type="InterPro" id="IPR015797">
    <property type="entry name" value="NUDIX_hydrolase-like_dom_sf"/>
</dbReference>
<sequence>MIASHAGAQFTACLIGGPVAVIHPRKHGRPAAIESGTQMTSESLQSKWNDVTKHPRGRRGFPRITWKYRSPINWGEEAKLEIQPASESKLHLKNVDISDSVELLIGNHNWLYWKNHLQSFWECFLHSVRCFLILISLTIGRMNNSTNSSAIEDQVCENGTQRVELLHATDDDHGGVIVDMKEAMDPEAFQVLLRASISQWRQQGKKGVWIKLPIQLVNLVEPAVKEGFWYHHAEPQYLMLVYWIPETTNTIPANATHRACVGALVLKDEREVLVVQEKSGKLRGTGVWKIPTGVVDEGEDIFKAAIREVKEETGIDTEFLEILAFRQSHKSFFGKSDLFFLCILRPLSFDIQKQELEIEAAQWMPFEEYTAQPFTQKHGVFRFIADICLAKLLVHFDDTWSAMRLQILKTGEKMVKDPNHVRFVAKEKKMMSSAKLVFVLALWLSGFNLGCRGDGSDGVMPAPPLCLNCTICEYPCQPMPLPPPSPPLPYGAPPPPPALPGYPSYGTPPPPPKHGSQDKCPPNPATQCCQYPPPNYYDGYVPYDNHTAASPLPIFVLVILVLFSSVILF</sequence>
<keyword evidence="5" id="KW-0472">Membrane</keyword>
<accession>A0A8K0MP59</accession>
<evidence type="ECO:0000256" key="3">
    <source>
        <dbReference type="ARBA" id="ARBA00022801"/>
    </source>
</evidence>
<dbReference type="PROSITE" id="PS00893">
    <property type="entry name" value="NUDIX_BOX"/>
    <property type="match status" value="1"/>
</dbReference>
<dbReference type="FunFam" id="3.40.630.30:FF:000016">
    <property type="entry name" value="nudix hydrolase 2"/>
    <property type="match status" value="1"/>
</dbReference>
<evidence type="ECO:0000256" key="4">
    <source>
        <dbReference type="SAM" id="MobiDB-lite"/>
    </source>
</evidence>
<dbReference type="InterPro" id="IPR003293">
    <property type="entry name" value="Nudix_hydrolase6-like"/>
</dbReference>
<proteinExistence type="inferred from homology"/>
<dbReference type="InterPro" id="IPR000086">
    <property type="entry name" value="NUDIX_hydrolase_dom"/>
</dbReference>
<keyword evidence="2" id="KW-0479">Metal-binding</keyword>
<dbReference type="EMBL" id="VOIH02000002">
    <property type="protein sequence ID" value="KAF3453307.1"/>
    <property type="molecule type" value="Genomic_DNA"/>
</dbReference>
<dbReference type="Pfam" id="PF00293">
    <property type="entry name" value="NUDIX"/>
    <property type="match status" value="1"/>
</dbReference>
<dbReference type="PANTHER" id="PTHR13994:SF30">
    <property type="entry name" value="NUDIX HYDROLASE 10"/>
    <property type="match status" value="1"/>
</dbReference>
<dbReference type="PRINTS" id="PR01356">
    <property type="entry name" value="GFGPROTEIN"/>
</dbReference>
<comment type="caution">
    <text evidence="7">The sequence shown here is derived from an EMBL/GenBank/DDBJ whole genome shotgun (WGS) entry which is preliminary data.</text>
</comment>
<keyword evidence="5" id="KW-0812">Transmembrane</keyword>
<feature type="transmembrane region" description="Helical" evidence="5">
    <location>
        <begin position="548"/>
        <end position="568"/>
    </location>
</feature>
<organism evidence="7 8">
    <name type="scientific">Rhamnella rubrinervis</name>
    <dbReference type="NCBI Taxonomy" id="2594499"/>
    <lineage>
        <taxon>Eukaryota</taxon>
        <taxon>Viridiplantae</taxon>
        <taxon>Streptophyta</taxon>
        <taxon>Embryophyta</taxon>
        <taxon>Tracheophyta</taxon>
        <taxon>Spermatophyta</taxon>
        <taxon>Magnoliopsida</taxon>
        <taxon>eudicotyledons</taxon>
        <taxon>Gunneridae</taxon>
        <taxon>Pentapetalae</taxon>
        <taxon>rosids</taxon>
        <taxon>fabids</taxon>
        <taxon>Rosales</taxon>
        <taxon>Rhamnaceae</taxon>
        <taxon>rhamnoid group</taxon>
        <taxon>Rhamneae</taxon>
        <taxon>Rhamnella</taxon>
    </lineage>
</organism>
<dbReference type="InterPro" id="IPR020084">
    <property type="entry name" value="NUDIX_hydrolase_CS"/>
</dbReference>
<evidence type="ECO:0000256" key="2">
    <source>
        <dbReference type="ARBA" id="ARBA00022723"/>
    </source>
</evidence>
<dbReference type="PANTHER" id="PTHR13994">
    <property type="entry name" value="NUDIX HYDROLASE RELATED"/>
    <property type="match status" value="1"/>
</dbReference>
<dbReference type="SUPFAM" id="SSF55811">
    <property type="entry name" value="Nudix"/>
    <property type="match status" value="1"/>
</dbReference>
<dbReference type="AlphaFoldDB" id="A0A8K0MP59"/>
<keyword evidence="3" id="KW-0378">Hydrolase</keyword>
<dbReference type="CDD" id="cd04670">
    <property type="entry name" value="NUDIX_ASFGF2_Nudt6"/>
    <property type="match status" value="1"/>
</dbReference>
<protein>
    <recommendedName>
        <fullName evidence="6">Nudix hydrolase domain-containing protein</fullName>
    </recommendedName>
</protein>
<dbReference type="PROSITE" id="PS51462">
    <property type="entry name" value="NUDIX"/>
    <property type="match status" value="1"/>
</dbReference>
<evidence type="ECO:0000313" key="8">
    <source>
        <dbReference type="Proteomes" id="UP000796880"/>
    </source>
</evidence>
<evidence type="ECO:0000313" key="7">
    <source>
        <dbReference type="EMBL" id="KAF3453307.1"/>
    </source>
</evidence>
<dbReference type="Gene3D" id="3.90.79.10">
    <property type="entry name" value="Nucleoside Triphosphate Pyrophosphohydrolase"/>
    <property type="match status" value="1"/>
</dbReference>
<dbReference type="GO" id="GO:0051287">
    <property type="term" value="F:NAD binding"/>
    <property type="evidence" value="ECO:0007669"/>
    <property type="project" value="TreeGrafter"/>
</dbReference>
<dbReference type="Proteomes" id="UP000796880">
    <property type="component" value="Unassembled WGS sequence"/>
</dbReference>
<keyword evidence="5" id="KW-1133">Transmembrane helix</keyword>
<dbReference type="Pfam" id="PF18290">
    <property type="entry name" value="Nudix_hydro"/>
    <property type="match status" value="1"/>
</dbReference>
<feature type="compositionally biased region" description="Pro residues" evidence="4">
    <location>
        <begin position="499"/>
        <end position="513"/>
    </location>
</feature>
<dbReference type="OrthoDB" id="447842at2759"/>
<dbReference type="GO" id="GO:0035529">
    <property type="term" value="F:NADH pyrophosphatase activity"/>
    <property type="evidence" value="ECO:0007669"/>
    <property type="project" value="TreeGrafter"/>
</dbReference>
<dbReference type="Gene3D" id="3.40.630.30">
    <property type="match status" value="1"/>
</dbReference>
<dbReference type="InterPro" id="IPR040618">
    <property type="entry name" value="Pre-Nudix"/>
</dbReference>
<dbReference type="GO" id="GO:0046872">
    <property type="term" value="F:metal ion binding"/>
    <property type="evidence" value="ECO:0007669"/>
    <property type="project" value="UniProtKB-KW"/>
</dbReference>
<reference evidence="7" key="1">
    <citation type="submission" date="2020-03" db="EMBL/GenBank/DDBJ databases">
        <title>A high-quality chromosome-level genome assembly of a woody plant with both climbing and erect habits, Rhamnella rubrinervis.</title>
        <authorList>
            <person name="Lu Z."/>
            <person name="Yang Y."/>
            <person name="Zhu X."/>
            <person name="Sun Y."/>
        </authorList>
    </citation>
    <scope>NUCLEOTIDE SEQUENCE</scope>
    <source>
        <strain evidence="7">BYM</strain>
        <tissue evidence="7">Leaf</tissue>
    </source>
</reference>
<comment type="similarity">
    <text evidence="1">Belongs to the Nudix hydrolase family.</text>
</comment>
<name>A0A8K0MP59_9ROSA</name>
<keyword evidence="8" id="KW-1185">Reference proteome</keyword>
<evidence type="ECO:0000256" key="1">
    <source>
        <dbReference type="ARBA" id="ARBA00005582"/>
    </source>
</evidence>
<evidence type="ECO:0000259" key="6">
    <source>
        <dbReference type="PROSITE" id="PS51462"/>
    </source>
</evidence>
<evidence type="ECO:0000256" key="5">
    <source>
        <dbReference type="SAM" id="Phobius"/>
    </source>
</evidence>
<feature type="domain" description="Nudix hydrolase" evidence="6">
    <location>
        <begin position="256"/>
        <end position="388"/>
    </location>
</feature>
<dbReference type="FunFam" id="3.90.79.10:FF:000015">
    <property type="entry name" value="Nudix hydrolase 8"/>
    <property type="match status" value="1"/>
</dbReference>
<dbReference type="GO" id="GO:0047631">
    <property type="term" value="F:ADP-ribose diphosphatase activity"/>
    <property type="evidence" value="ECO:0007669"/>
    <property type="project" value="TreeGrafter"/>
</dbReference>
<feature type="region of interest" description="Disordered" evidence="4">
    <location>
        <begin position="499"/>
        <end position="521"/>
    </location>
</feature>
<gene>
    <name evidence="7" type="ORF">FNV43_RR03747</name>
</gene>